<dbReference type="InterPro" id="IPR005945">
    <property type="entry name" value="Pro_imino_pep"/>
</dbReference>
<dbReference type="InterPro" id="IPR029058">
    <property type="entry name" value="AB_hydrolase_fold"/>
</dbReference>
<proteinExistence type="inferred from homology"/>
<evidence type="ECO:0000256" key="1">
    <source>
        <dbReference type="ARBA" id="ARBA00010088"/>
    </source>
</evidence>
<keyword evidence="5" id="KW-1185">Reference proteome</keyword>
<gene>
    <name evidence="4" type="ORF">EVG20_g7844</name>
</gene>
<name>A0A4Y9YBN5_9AGAM</name>
<feature type="domain" description="AB hydrolase-1" evidence="3">
    <location>
        <begin position="55"/>
        <end position="300"/>
    </location>
</feature>
<protein>
    <recommendedName>
        <fullName evidence="3">AB hydrolase-1 domain-containing protein</fullName>
    </recommendedName>
</protein>
<dbReference type="PIRSF" id="PIRSF005539">
    <property type="entry name" value="Pept_S33_TRI_F1"/>
    <property type="match status" value="1"/>
</dbReference>
<dbReference type="Proteomes" id="UP000298327">
    <property type="component" value="Unassembled WGS sequence"/>
</dbReference>
<dbReference type="SUPFAM" id="SSF53474">
    <property type="entry name" value="alpha/beta-Hydrolases"/>
    <property type="match status" value="1"/>
</dbReference>
<sequence>MGTETAANWHVGSVNPGYTYKMSVSEGTIPFTVAGETYQTWYKVVGDLKNRKHRPLITLHGGPGLVHDYMTPFADLVASHNIPVILYDQLGSGKSTHLRDKPESFWTIDLFVDELVNLLQHFGIEDDFDLVGHSWGGILGVEFEIRRQPQGLKHLVLADSLPSMALWNQSNMQLLQPFPQEIKEGIRAGFSDPDRYQKALLVYRAEHGCRIKPFPAEYLHTVDQLRPDIGDITVSKAMFSGPLKEWTVIDQLHQVRVPTLIYNGRYDISQDFVCAPFFQRIPKAKWVTFEKSSHLPQWEERERVMKVVGDFLQ</sequence>
<dbReference type="AlphaFoldDB" id="A0A4Y9YBN5"/>
<dbReference type="PRINTS" id="PR00793">
    <property type="entry name" value="PROAMNOPTASE"/>
</dbReference>
<evidence type="ECO:0000313" key="4">
    <source>
        <dbReference type="EMBL" id="TFY59298.1"/>
    </source>
</evidence>
<dbReference type="GO" id="GO:0006508">
    <property type="term" value="P:proteolysis"/>
    <property type="evidence" value="ECO:0007669"/>
    <property type="project" value="InterPro"/>
</dbReference>
<dbReference type="Gene3D" id="3.40.50.1820">
    <property type="entry name" value="alpha/beta hydrolase"/>
    <property type="match status" value="1"/>
</dbReference>
<dbReference type="STRING" id="205917.A0A4Y9YBN5"/>
<dbReference type="InterPro" id="IPR050471">
    <property type="entry name" value="AB_hydrolase"/>
</dbReference>
<dbReference type="InterPro" id="IPR002410">
    <property type="entry name" value="Peptidase_S33"/>
</dbReference>
<reference evidence="4 5" key="1">
    <citation type="submission" date="2019-02" db="EMBL/GenBank/DDBJ databases">
        <title>Genome sequencing of the rare red list fungi Dentipellis fragilis.</title>
        <authorList>
            <person name="Buettner E."/>
            <person name="Kellner H."/>
        </authorList>
    </citation>
    <scope>NUCLEOTIDE SEQUENCE [LARGE SCALE GENOMIC DNA]</scope>
    <source>
        <strain evidence="4 5">DSM 105465</strain>
    </source>
</reference>
<dbReference type="Pfam" id="PF00561">
    <property type="entry name" value="Abhydrolase_1"/>
    <property type="match status" value="1"/>
</dbReference>
<keyword evidence="2" id="KW-0378">Hydrolase</keyword>
<comment type="similarity">
    <text evidence="1">Belongs to the peptidase S33 family.</text>
</comment>
<dbReference type="OrthoDB" id="190201at2759"/>
<dbReference type="EMBL" id="SEOQ01000628">
    <property type="protein sequence ID" value="TFY59298.1"/>
    <property type="molecule type" value="Genomic_DNA"/>
</dbReference>
<dbReference type="InterPro" id="IPR000073">
    <property type="entry name" value="AB_hydrolase_1"/>
</dbReference>
<accession>A0A4Y9YBN5</accession>
<dbReference type="PANTHER" id="PTHR43433">
    <property type="entry name" value="HYDROLASE, ALPHA/BETA FOLD FAMILY PROTEIN"/>
    <property type="match status" value="1"/>
</dbReference>
<dbReference type="GO" id="GO:0008233">
    <property type="term" value="F:peptidase activity"/>
    <property type="evidence" value="ECO:0007669"/>
    <property type="project" value="InterPro"/>
</dbReference>
<dbReference type="PANTHER" id="PTHR43433:SF5">
    <property type="entry name" value="AB HYDROLASE-1 DOMAIN-CONTAINING PROTEIN"/>
    <property type="match status" value="1"/>
</dbReference>
<organism evidence="4 5">
    <name type="scientific">Dentipellis fragilis</name>
    <dbReference type="NCBI Taxonomy" id="205917"/>
    <lineage>
        <taxon>Eukaryota</taxon>
        <taxon>Fungi</taxon>
        <taxon>Dikarya</taxon>
        <taxon>Basidiomycota</taxon>
        <taxon>Agaricomycotina</taxon>
        <taxon>Agaricomycetes</taxon>
        <taxon>Russulales</taxon>
        <taxon>Hericiaceae</taxon>
        <taxon>Dentipellis</taxon>
    </lineage>
</organism>
<evidence type="ECO:0000259" key="3">
    <source>
        <dbReference type="Pfam" id="PF00561"/>
    </source>
</evidence>
<evidence type="ECO:0000256" key="2">
    <source>
        <dbReference type="ARBA" id="ARBA00022801"/>
    </source>
</evidence>
<comment type="caution">
    <text evidence="4">The sequence shown here is derived from an EMBL/GenBank/DDBJ whole genome shotgun (WGS) entry which is preliminary data.</text>
</comment>
<dbReference type="NCBIfam" id="TIGR01250">
    <property type="entry name" value="pro_imino_pep_2"/>
    <property type="match status" value="1"/>
</dbReference>
<evidence type="ECO:0000313" key="5">
    <source>
        <dbReference type="Proteomes" id="UP000298327"/>
    </source>
</evidence>